<evidence type="ECO:0000313" key="2">
    <source>
        <dbReference type="Proteomes" id="UP000639403"/>
    </source>
</evidence>
<protein>
    <submittedName>
        <fullName evidence="1">Uncharacterized protein</fullName>
    </submittedName>
</protein>
<dbReference type="EMBL" id="JADOXO010000005">
    <property type="protein sequence ID" value="KAF9821222.1"/>
    <property type="molecule type" value="Genomic_DNA"/>
</dbReference>
<comment type="caution">
    <text evidence="1">The sequence shown here is derived from an EMBL/GenBank/DDBJ whole genome shotgun (WGS) entry which is preliminary data.</text>
</comment>
<accession>A0A8H7PAS6</accession>
<reference evidence="1" key="2">
    <citation type="journal article" name="Front. Microbiol.">
        <title>Degradative Capacity of Two Strains of Rhodonia placenta: From Phenotype to Genotype.</title>
        <authorList>
            <person name="Kolle M."/>
            <person name="Horta M.A.C."/>
            <person name="Nowrousian M."/>
            <person name="Ohm R.A."/>
            <person name="Benz J.P."/>
            <person name="Pilgard A."/>
        </authorList>
    </citation>
    <scope>NUCLEOTIDE SEQUENCE</scope>
    <source>
        <strain evidence="1">FPRL280</strain>
    </source>
</reference>
<evidence type="ECO:0000313" key="1">
    <source>
        <dbReference type="EMBL" id="KAF9821222.1"/>
    </source>
</evidence>
<proteinExistence type="predicted"/>
<organism evidence="1 2">
    <name type="scientific">Rhodonia placenta</name>
    <dbReference type="NCBI Taxonomy" id="104341"/>
    <lineage>
        <taxon>Eukaryota</taxon>
        <taxon>Fungi</taxon>
        <taxon>Dikarya</taxon>
        <taxon>Basidiomycota</taxon>
        <taxon>Agaricomycotina</taxon>
        <taxon>Agaricomycetes</taxon>
        <taxon>Polyporales</taxon>
        <taxon>Adustoporiaceae</taxon>
        <taxon>Rhodonia</taxon>
    </lineage>
</organism>
<sequence>MEDRLKAIYSATTAAAFDEAFDAFLAKHAHITVNGKQLSREHYKQHLRKEKNDELSAKVTISDTVEVPANSAKPSSAGNVGVFFTAAITNHLIKTSNVNSSLNVMYVVSSGVFRNGTY</sequence>
<name>A0A8H7PAS6_9APHY</name>
<reference evidence="1" key="1">
    <citation type="submission" date="2020-11" db="EMBL/GenBank/DDBJ databases">
        <authorList>
            <person name="Koelle M."/>
            <person name="Horta M.A.C."/>
            <person name="Nowrousian M."/>
            <person name="Ohm R.A."/>
            <person name="Benz P."/>
            <person name="Pilgard A."/>
        </authorList>
    </citation>
    <scope>NUCLEOTIDE SEQUENCE</scope>
    <source>
        <strain evidence="1">FPRL280</strain>
    </source>
</reference>
<dbReference type="AlphaFoldDB" id="A0A8H7PAS6"/>
<dbReference type="Proteomes" id="UP000639403">
    <property type="component" value="Unassembled WGS sequence"/>
</dbReference>
<gene>
    <name evidence="1" type="ORF">IEO21_00830</name>
</gene>